<evidence type="ECO:0000256" key="5">
    <source>
        <dbReference type="SAM" id="MobiDB-lite"/>
    </source>
</evidence>
<dbReference type="SUPFAM" id="SSF57850">
    <property type="entry name" value="RING/U-box"/>
    <property type="match status" value="1"/>
</dbReference>
<keyword evidence="3" id="KW-0862">Zinc</keyword>
<dbReference type="GO" id="GO:0005737">
    <property type="term" value="C:cytoplasm"/>
    <property type="evidence" value="ECO:0007669"/>
    <property type="project" value="TreeGrafter"/>
</dbReference>
<dbReference type="Gene3D" id="3.30.40.10">
    <property type="entry name" value="Zinc/RING finger domain, C3HC4 (zinc finger)"/>
    <property type="match status" value="1"/>
</dbReference>
<gene>
    <name evidence="7" type="ORF">CYMTET_22536</name>
</gene>
<dbReference type="InterPro" id="IPR018957">
    <property type="entry name" value="Znf_C3HC4_RING-type"/>
</dbReference>
<keyword evidence="8" id="KW-1185">Reference proteome</keyword>
<evidence type="ECO:0000256" key="4">
    <source>
        <dbReference type="PROSITE-ProRule" id="PRU00175"/>
    </source>
</evidence>
<evidence type="ECO:0000313" key="7">
    <source>
        <dbReference type="EMBL" id="KAK3268993.1"/>
    </source>
</evidence>
<accession>A0AAE0FZZ6</accession>
<evidence type="ECO:0000256" key="1">
    <source>
        <dbReference type="ARBA" id="ARBA00022723"/>
    </source>
</evidence>
<sequence>PATSHSQRPYSARIAACRQPATTLAAAPDAAQQALPPSTSHGSTPLFTTPVEHARLPAEAVSDATFGSGQAWGLDMARVQARGHLVEPAAGERSVVVRPDNMFTRLQCAKEKEAMDAVARLPEVSLQVQATDDADSTCCICLDNLTSSPPGTEDFIETRNSGQHLQHTSGILMLLCGHRFHRYCITMWLSKKKACVCPLCNSML</sequence>
<evidence type="ECO:0000259" key="6">
    <source>
        <dbReference type="PROSITE" id="PS50089"/>
    </source>
</evidence>
<reference evidence="7 8" key="1">
    <citation type="journal article" date="2015" name="Genome Biol. Evol.">
        <title>Comparative Genomics of a Bacterivorous Green Alga Reveals Evolutionary Causalities and Consequences of Phago-Mixotrophic Mode of Nutrition.</title>
        <authorList>
            <person name="Burns J.A."/>
            <person name="Paasch A."/>
            <person name="Narechania A."/>
            <person name="Kim E."/>
        </authorList>
    </citation>
    <scope>NUCLEOTIDE SEQUENCE [LARGE SCALE GENOMIC DNA]</scope>
    <source>
        <strain evidence="7 8">PLY_AMNH</strain>
    </source>
</reference>
<feature type="region of interest" description="Disordered" evidence="5">
    <location>
        <begin position="23"/>
        <end position="45"/>
    </location>
</feature>
<evidence type="ECO:0000256" key="2">
    <source>
        <dbReference type="ARBA" id="ARBA00022771"/>
    </source>
</evidence>
<protein>
    <recommendedName>
        <fullName evidence="6">RING-type domain-containing protein</fullName>
    </recommendedName>
</protein>
<dbReference type="GO" id="GO:0008270">
    <property type="term" value="F:zinc ion binding"/>
    <property type="evidence" value="ECO:0007669"/>
    <property type="project" value="UniProtKB-KW"/>
</dbReference>
<keyword evidence="1" id="KW-0479">Metal-binding</keyword>
<evidence type="ECO:0000256" key="3">
    <source>
        <dbReference type="ARBA" id="ARBA00022833"/>
    </source>
</evidence>
<dbReference type="PANTHER" id="PTHR15710:SF243">
    <property type="entry name" value="E3 UBIQUITIN-PROTEIN LIGASE PRAJA-2 ISOFORM X1"/>
    <property type="match status" value="1"/>
</dbReference>
<feature type="compositionally biased region" description="Low complexity" evidence="5">
    <location>
        <begin position="23"/>
        <end position="37"/>
    </location>
</feature>
<dbReference type="SMART" id="SM00184">
    <property type="entry name" value="RING"/>
    <property type="match status" value="1"/>
</dbReference>
<dbReference type="PROSITE" id="PS50089">
    <property type="entry name" value="ZF_RING_2"/>
    <property type="match status" value="1"/>
</dbReference>
<dbReference type="PANTHER" id="PTHR15710">
    <property type="entry name" value="E3 UBIQUITIN-PROTEIN LIGASE PRAJA"/>
    <property type="match status" value="1"/>
</dbReference>
<proteinExistence type="predicted"/>
<dbReference type="EMBL" id="LGRX02011411">
    <property type="protein sequence ID" value="KAK3268993.1"/>
    <property type="molecule type" value="Genomic_DNA"/>
</dbReference>
<feature type="non-terminal residue" evidence="7">
    <location>
        <position position="1"/>
    </location>
</feature>
<keyword evidence="2 4" id="KW-0863">Zinc-finger</keyword>
<dbReference type="AlphaFoldDB" id="A0AAE0FZZ6"/>
<comment type="caution">
    <text evidence="7">The sequence shown here is derived from an EMBL/GenBank/DDBJ whole genome shotgun (WGS) entry which is preliminary data.</text>
</comment>
<dbReference type="Proteomes" id="UP001190700">
    <property type="component" value="Unassembled WGS sequence"/>
</dbReference>
<dbReference type="GO" id="GO:0016567">
    <property type="term" value="P:protein ubiquitination"/>
    <property type="evidence" value="ECO:0007669"/>
    <property type="project" value="TreeGrafter"/>
</dbReference>
<dbReference type="GO" id="GO:0061630">
    <property type="term" value="F:ubiquitin protein ligase activity"/>
    <property type="evidence" value="ECO:0007669"/>
    <property type="project" value="TreeGrafter"/>
</dbReference>
<dbReference type="Pfam" id="PF00097">
    <property type="entry name" value="zf-C3HC4"/>
    <property type="match status" value="1"/>
</dbReference>
<dbReference type="InterPro" id="IPR001841">
    <property type="entry name" value="Znf_RING"/>
</dbReference>
<evidence type="ECO:0000313" key="8">
    <source>
        <dbReference type="Proteomes" id="UP001190700"/>
    </source>
</evidence>
<name>A0AAE0FZZ6_9CHLO</name>
<dbReference type="InterPro" id="IPR013083">
    <property type="entry name" value="Znf_RING/FYVE/PHD"/>
</dbReference>
<organism evidence="7 8">
    <name type="scientific">Cymbomonas tetramitiformis</name>
    <dbReference type="NCBI Taxonomy" id="36881"/>
    <lineage>
        <taxon>Eukaryota</taxon>
        <taxon>Viridiplantae</taxon>
        <taxon>Chlorophyta</taxon>
        <taxon>Pyramimonadophyceae</taxon>
        <taxon>Pyramimonadales</taxon>
        <taxon>Pyramimonadaceae</taxon>
        <taxon>Cymbomonas</taxon>
    </lineage>
</organism>
<feature type="domain" description="RING-type" evidence="6">
    <location>
        <begin position="138"/>
        <end position="201"/>
    </location>
</feature>